<dbReference type="GO" id="GO:0005506">
    <property type="term" value="F:iron ion binding"/>
    <property type="evidence" value="ECO:0007669"/>
    <property type="project" value="InterPro"/>
</dbReference>
<evidence type="ECO:0000256" key="2">
    <source>
        <dbReference type="ARBA" id="ARBA00022692"/>
    </source>
</evidence>
<dbReference type="Pfam" id="PF04116">
    <property type="entry name" value="FA_hydroxylase"/>
    <property type="match status" value="1"/>
</dbReference>
<feature type="region of interest" description="Disordered" evidence="5">
    <location>
        <begin position="623"/>
        <end position="691"/>
    </location>
</feature>
<comment type="subcellular location">
    <subcellularLocation>
        <location evidence="1">Membrane</location>
    </subcellularLocation>
</comment>
<dbReference type="PANTHER" id="PTHR11863">
    <property type="entry name" value="STEROL DESATURASE"/>
    <property type="match status" value="1"/>
</dbReference>
<dbReference type="Proteomes" id="UP000009131">
    <property type="component" value="Unassembled WGS sequence"/>
</dbReference>
<dbReference type="eggNOG" id="ENOG502R0EC">
    <property type="taxonomic scope" value="Eukaryota"/>
</dbReference>
<sequence>MTTAGLLDIDMTDVQQQSTTLLSLPPEIVGLIGFFAGQAAHFTPPTDLLNLMLVSSDLFTCLSPKHNPGLYSDLFRDRFDSAALKRRTHLPLKLISLDSDHEQLSEDRAKIQARQVAAEYQHRVRILRNMRRNTLKYPEEIHDLARNGGSGTHTPARGILLDEEELAQELWTAYLMLLENDGKNIEQLRRAGQIRIYLNIYYRSKMLNAAVLPGYSLETADRSLALHLMYMLTTNEDLENEDQDRADERFFVLKPYVFAAHIFDSAHASWVERILPARPGLSSKEIDAWFLEPKAPHVQRLSCVTHYGRQVYLANPVLSSAACLSFFMRVERDPEFSTLGQMPMNAEAFAGFGQRQPLLGGVRPIASDRAPKTPLAPLESAAHDLDYQRLLSCYHPLVSPGLTVSQILSTASGSWEGRFSYFDYDAYRDMLAGEMLSLFEGPFGFQPQVWTLQEIAVELLGDDIDYGGKGSVLNAGLTPADEQWLGSLAPPGSPSGFHKPLTRTQPHITPARIPPYYRMLDDNEPLLPNKRYEVLLSGSGHSAWGQFTLQGRIRTWDGHFSLVKKYTPDARGAWLYRGQSLGKDCLVGRWRDTFTRVDQVGYEGSRLFFLSLSNSISQQTKMASVANEKMTTRSTKEQTSDDPKQDSVGTSSTANDPDQPSSSVTDRTDSADSGAGESGGKRSERERRGVRAPATWIHKPKNFWTKILALDICPDSAYDKRFGPDRGPVPHHSIRLENAFILFWGLFPQVVQWISYTLYPEYQWPVKVAYPFYLLSFVGFSHTLLGRLHYYMEKYGVFDEDVRGRDTVDDKHADHIGKSIFAYILLRGLGPFLYAYDKTEMPLSGLSMWSLPKIAIAGVVLDYFFYVYHRSCHQSDAIWFIHRFHHSTKHPTAILSIQAEEYQELLEVIIIPTLTQIAVPMTFSELWVAITYLLYVEALGHSGIRADWSHPLTTPFLRPFNMELAVEDHDLHHRYGKSGLSYGKQSRVFDTLFNTKAPRETTQDFGRWFKS</sequence>
<dbReference type="GO" id="GO:0016491">
    <property type="term" value="F:oxidoreductase activity"/>
    <property type="evidence" value="ECO:0007669"/>
    <property type="project" value="InterPro"/>
</dbReference>
<feature type="compositionally biased region" description="Polar residues" evidence="5">
    <location>
        <begin position="647"/>
        <end position="665"/>
    </location>
</feature>
<organism evidence="7 8">
    <name type="scientific">Mixia osmundae (strain CBS 9802 / IAM 14324 / JCM 22182 / KY 12970)</name>
    <dbReference type="NCBI Taxonomy" id="764103"/>
    <lineage>
        <taxon>Eukaryota</taxon>
        <taxon>Fungi</taxon>
        <taxon>Dikarya</taxon>
        <taxon>Basidiomycota</taxon>
        <taxon>Pucciniomycotina</taxon>
        <taxon>Mixiomycetes</taxon>
        <taxon>Mixiales</taxon>
        <taxon>Mixiaceae</taxon>
        <taxon>Mixia</taxon>
    </lineage>
</organism>
<evidence type="ECO:0000313" key="8">
    <source>
        <dbReference type="Proteomes" id="UP000009131"/>
    </source>
</evidence>
<name>G7EA31_MIXOS</name>
<dbReference type="AlphaFoldDB" id="G7EA31"/>
<keyword evidence="4" id="KW-0472">Membrane</keyword>
<comment type="caution">
    <text evidence="7">The sequence shown here is derived from an EMBL/GenBank/DDBJ whole genome shotgun (WGS) entry which is preliminary data.</text>
</comment>
<evidence type="ECO:0000313" key="7">
    <source>
        <dbReference type="EMBL" id="GAA99691.1"/>
    </source>
</evidence>
<evidence type="ECO:0000259" key="6">
    <source>
        <dbReference type="Pfam" id="PF04116"/>
    </source>
</evidence>
<dbReference type="HOGENOM" id="CLU_297917_0_0_1"/>
<dbReference type="GO" id="GO:0008610">
    <property type="term" value="P:lipid biosynthetic process"/>
    <property type="evidence" value="ECO:0007669"/>
    <property type="project" value="InterPro"/>
</dbReference>
<proteinExistence type="predicted"/>
<dbReference type="OrthoDB" id="2017782at2759"/>
<dbReference type="EMBL" id="BABT02000229">
    <property type="protein sequence ID" value="GAA99691.1"/>
    <property type="molecule type" value="Genomic_DNA"/>
</dbReference>
<feature type="compositionally biased region" description="Basic and acidic residues" evidence="5">
    <location>
        <begin position="630"/>
        <end position="645"/>
    </location>
</feature>
<feature type="domain" description="Fatty acid hydroxylase" evidence="6">
    <location>
        <begin position="855"/>
        <end position="995"/>
    </location>
</feature>
<protein>
    <recommendedName>
        <fullName evidence="6">Fatty acid hydroxylase domain-containing protein</fullName>
    </recommendedName>
</protein>
<evidence type="ECO:0000256" key="5">
    <source>
        <dbReference type="SAM" id="MobiDB-lite"/>
    </source>
</evidence>
<dbReference type="GO" id="GO:0016020">
    <property type="term" value="C:membrane"/>
    <property type="evidence" value="ECO:0007669"/>
    <property type="project" value="UniProtKB-SubCell"/>
</dbReference>
<reference evidence="7 8" key="2">
    <citation type="journal article" date="2012" name="Open Biol.">
        <title>Characteristics of nucleosomes and linker DNA regions on the genome of the basidiomycete Mixia osmundae revealed by mono- and dinucleosome mapping.</title>
        <authorList>
            <person name="Nishida H."/>
            <person name="Kondo S."/>
            <person name="Matsumoto T."/>
            <person name="Suzuki Y."/>
            <person name="Yoshikawa H."/>
            <person name="Taylor T.D."/>
            <person name="Sugiyama J."/>
        </authorList>
    </citation>
    <scope>NUCLEOTIDE SEQUENCE [LARGE SCALE GENOMIC DNA]</scope>
    <source>
        <strain evidence="8">CBS 9802 / IAM 14324 / JCM 22182 / KY 12970</strain>
    </source>
</reference>
<evidence type="ECO:0000256" key="3">
    <source>
        <dbReference type="ARBA" id="ARBA00022989"/>
    </source>
</evidence>
<evidence type="ECO:0000256" key="1">
    <source>
        <dbReference type="ARBA" id="ARBA00004370"/>
    </source>
</evidence>
<keyword evidence="2" id="KW-0812">Transmembrane</keyword>
<evidence type="ECO:0000256" key="4">
    <source>
        <dbReference type="ARBA" id="ARBA00023136"/>
    </source>
</evidence>
<keyword evidence="3" id="KW-1133">Transmembrane helix</keyword>
<reference evidence="7 8" key="1">
    <citation type="journal article" date="2011" name="J. Gen. Appl. Microbiol.">
        <title>Draft genome sequencing of the enigmatic basidiomycete Mixia osmundae.</title>
        <authorList>
            <person name="Nishida H."/>
            <person name="Nagatsuka Y."/>
            <person name="Sugiyama J."/>
        </authorList>
    </citation>
    <scope>NUCLEOTIDE SEQUENCE [LARGE SCALE GENOMIC DNA]</scope>
    <source>
        <strain evidence="8">CBS 9802 / IAM 14324 / JCM 22182 / KY 12970</strain>
    </source>
</reference>
<accession>G7EA31</accession>
<gene>
    <name evidence="7" type="primary">Mo06394</name>
    <name evidence="7" type="ORF">E5Q_06394</name>
</gene>
<dbReference type="InterPro" id="IPR006694">
    <property type="entry name" value="Fatty_acid_hydroxylase"/>
</dbReference>
<feature type="compositionally biased region" description="Basic and acidic residues" evidence="5">
    <location>
        <begin position="679"/>
        <end position="689"/>
    </location>
</feature>
<dbReference type="InParanoid" id="G7EA31"/>
<dbReference type="InterPro" id="IPR050307">
    <property type="entry name" value="Sterol_Desaturase_Related"/>
</dbReference>
<keyword evidence="8" id="KW-1185">Reference proteome</keyword>